<accession>A0ABR0EBT2</accession>
<evidence type="ECO:0000256" key="1">
    <source>
        <dbReference type="SAM" id="MobiDB-lite"/>
    </source>
</evidence>
<dbReference type="InterPro" id="IPR053178">
    <property type="entry name" value="Osmoadaptation_assoc"/>
</dbReference>
<name>A0ABR0EBT2_ZASCE</name>
<sequence>MVGVPRRSKSCATCKKRKVAGNGTEKEAENVSPPPSKTEQQGRETALPSPAPYQANPPLPSQIPALQLVRQQLLASFISPSDTTALATLNPHPEASMLHSWYNYLFACSTSPQLSSGALACYTAFLGRRDNDPSLLSLSRRFYAESLSNTQKALQCRETALRDETLAACLSLVTYETLGCPTEGLRGYWWHSQGCLRLVDLRGPGAHRRGSGRVLFEEFRLHGTLGAFRRHRPNFLSSPAWMALSTQNESRSDTQKLLDIFVLGPEVLQKADRLALLPPKEQFPLMLSMIDDLWDIDDRLTKLKKEVETANEHHLRPMQ</sequence>
<evidence type="ECO:0000313" key="2">
    <source>
        <dbReference type="EMBL" id="KAK4498946.1"/>
    </source>
</evidence>
<dbReference type="EMBL" id="JAXOVC010000007">
    <property type="protein sequence ID" value="KAK4498946.1"/>
    <property type="molecule type" value="Genomic_DNA"/>
</dbReference>
<feature type="region of interest" description="Disordered" evidence="1">
    <location>
        <begin position="1"/>
        <end position="59"/>
    </location>
</feature>
<keyword evidence="3" id="KW-1185">Reference proteome</keyword>
<feature type="compositionally biased region" description="Pro residues" evidence="1">
    <location>
        <begin position="49"/>
        <end position="59"/>
    </location>
</feature>
<comment type="caution">
    <text evidence="2">The sequence shown here is derived from an EMBL/GenBank/DDBJ whole genome shotgun (WGS) entry which is preliminary data.</text>
</comment>
<protein>
    <submittedName>
        <fullName evidence="2">Uncharacterized protein</fullName>
    </submittedName>
</protein>
<evidence type="ECO:0000313" key="3">
    <source>
        <dbReference type="Proteomes" id="UP001305779"/>
    </source>
</evidence>
<dbReference type="PANTHER" id="PTHR38111:SF6">
    <property type="entry name" value="FINGER DOMAIN PROTEIN, PUTATIVE (AFU_ORTHOLOGUE AFUA_8G01940)-RELATED"/>
    <property type="match status" value="1"/>
</dbReference>
<dbReference type="PANTHER" id="PTHR38111">
    <property type="entry name" value="ZN(2)-C6 FUNGAL-TYPE DOMAIN-CONTAINING PROTEIN-RELATED"/>
    <property type="match status" value="1"/>
</dbReference>
<feature type="compositionally biased region" description="Basic residues" evidence="1">
    <location>
        <begin position="1"/>
        <end position="19"/>
    </location>
</feature>
<reference evidence="2 3" key="1">
    <citation type="journal article" date="2023" name="G3 (Bethesda)">
        <title>A chromosome-level genome assembly of Zasmidium syzygii isolated from banana leaves.</title>
        <authorList>
            <person name="van Westerhoven A.C."/>
            <person name="Mehrabi R."/>
            <person name="Talebi R."/>
            <person name="Steentjes M.B.F."/>
            <person name="Corcolon B."/>
            <person name="Chong P.A."/>
            <person name="Kema G.H.J."/>
            <person name="Seidl M.F."/>
        </authorList>
    </citation>
    <scope>NUCLEOTIDE SEQUENCE [LARGE SCALE GENOMIC DNA]</scope>
    <source>
        <strain evidence="2 3">P124</strain>
    </source>
</reference>
<dbReference type="Proteomes" id="UP001305779">
    <property type="component" value="Unassembled WGS sequence"/>
</dbReference>
<gene>
    <name evidence="2" type="ORF">PRZ48_009457</name>
</gene>
<proteinExistence type="predicted"/>
<organism evidence="2 3">
    <name type="scientific">Zasmidium cellare</name>
    <name type="common">Wine cellar mold</name>
    <name type="synonym">Racodium cellare</name>
    <dbReference type="NCBI Taxonomy" id="395010"/>
    <lineage>
        <taxon>Eukaryota</taxon>
        <taxon>Fungi</taxon>
        <taxon>Dikarya</taxon>
        <taxon>Ascomycota</taxon>
        <taxon>Pezizomycotina</taxon>
        <taxon>Dothideomycetes</taxon>
        <taxon>Dothideomycetidae</taxon>
        <taxon>Mycosphaerellales</taxon>
        <taxon>Mycosphaerellaceae</taxon>
        <taxon>Zasmidium</taxon>
    </lineage>
</organism>